<name>A0A2P6NBY4_9EUKA</name>
<proteinExistence type="predicted"/>
<sequence>ALDSPGYARFGISAISYACSLLLGPSSGRWTMIERWDLFNHQQHWTLSYQRPRLRILRFFLRQNTIPKRLEIDARAILFAWMLSFGPLGSQDHITSYDLMSITNKTPPDQLETTRIAFYATFYARRPILTPGQPLFGQHMTLDSNSTLNSTPEDPFLSHKRTKLSHETTPKRLEIDAWAILFAWMLSFGPLGSQDHITSYDLMSITNKTPPDQLETTRIAFYATFYARRPILTPGQPLFGQHMTLDSNSTLNSTPEDPFLSHKRTKLSHEVRSHLTSTPTLVLPRAHLLSTHTRFTLRATSALSLLLDRDLALRIARPFLLVYQPGTLNWPYPGHLTGLSARPLRATPKKLRRKLRRKEDSDEDPKPLDEDNGSLEEEAPKKRKNQCL</sequence>
<reference evidence="2 3" key="1">
    <citation type="journal article" date="2018" name="Genome Biol. Evol.">
        <title>Multiple Roots of Fruiting Body Formation in Amoebozoa.</title>
        <authorList>
            <person name="Hillmann F."/>
            <person name="Forbes G."/>
            <person name="Novohradska S."/>
            <person name="Ferling I."/>
            <person name="Riege K."/>
            <person name="Groth M."/>
            <person name="Westermann M."/>
            <person name="Marz M."/>
            <person name="Spaller T."/>
            <person name="Winckler T."/>
            <person name="Schaap P."/>
            <person name="Glockner G."/>
        </authorList>
    </citation>
    <scope>NUCLEOTIDE SEQUENCE [LARGE SCALE GENOMIC DNA]</scope>
    <source>
        <strain evidence="2 3">Jena</strain>
    </source>
</reference>
<evidence type="ECO:0000313" key="2">
    <source>
        <dbReference type="EMBL" id="PRP81443.1"/>
    </source>
</evidence>
<comment type="caution">
    <text evidence="2">The sequence shown here is derived from an EMBL/GenBank/DDBJ whole genome shotgun (WGS) entry which is preliminary data.</text>
</comment>
<feature type="compositionally biased region" description="Basic residues" evidence="1">
    <location>
        <begin position="347"/>
        <end position="356"/>
    </location>
</feature>
<evidence type="ECO:0000313" key="3">
    <source>
        <dbReference type="Proteomes" id="UP000241769"/>
    </source>
</evidence>
<gene>
    <name evidence="2" type="ORF">PROFUN_10973</name>
</gene>
<dbReference type="AlphaFoldDB" id="A0A2P6NBY4"/>
<evidence type="ECO:0000256" key="1">
    <source>
        <dbReference type="SAM" id="MobiDB-lite"/>
    </source>
</evidence>
<keyword evidence="3" id="KW-1185">Reference proteome</keyword>
<feature type="non-terminal residue" evidence="2">
    <location>
        <position position="1"/>
    </location>
</feature>
<dbReference type="EMBL" id="MDYQ01000125">
    <property type="protein sequence ID" value="PRP81443.1"/>
    <property type="molecule type" value="Genomic_DNA"/>
</dbReference>
<feature type="compositionally biased region" description="Basic and acidic residues" evidence="1">
    <location>
        <begin position="357"/>
        <end position="369"/>
    </location>
</feature>
<feature type="region of interest" description="Disordered" evidence="1">
    <location>
        <begin position="339"/>
        <end position="388"/>
    </location>
</feature>
<accession>A0A2P6NBY4</accession>
<dbReference type="Proteomes" id="UP000241769">
    <property type="component" value="Unassembled WGS sequence"/>
</dbReference>
<protein>
    <submittedName>
        <fullName evidence="2">Uncharacterized protein</fullName>
    </submittedName>
</protein>
<dbReference type="InParanoid" id="A0A2P6NBY4"/>
<organism evidence="2 3">
    <name type="scientific">Planoprotostelium fungivorum</name>
    <dbReference type="NCBI Taxonomy" id="1890364"/>
    <lineage>
        <taxon>Eukaryota</taxon>
        <taxon>Amoebozoa</taxon>
        <taxon>Evosea</taxon>
        <taxon>Variosea</taxon>
        <taxon>Cavosteliida</taxon>
        <taxon>Cavosteliaceae</taxon>
        <taxon>Planoprotostelium</taxon>
    </lineage>
</organism>